<sequence>MTKQKILKAAAGGLSFTVFWTVMHYFMEKDVSIGAGLVGGVFWFLGALIISSFKKDG</sequence>
<protein>
    <submittedName>
        <fullName evidence="2">Uncharacterized protein</fullName>
    </submittedName>
</protein>
<dbReference type="Proteomes" id="UP001168883">
    <property type="component" value="Unassembled WGS sequence"/>
</dbReference>
<evidence type="ECO:0000256" key="1">
    <source>
        <dbReference type="SAM" id="Phobius"/>
    </source>
</evidence>
<keyword evidence="3" id="KW-1185">Reference proteome</keyword>
<reference evidence="2" key="1">
    <citation type="submission" date="2023-07" db="EMBL/GenBank/DDBJ databases">
        <authorList>
            <person name="Aktuganov G."/>
            <person name="Boyko T."/>
            <person name="Delegan Y."/>
            <person name="Galimzianova N."/>
            <person name="Gilvanova E."/>
            <person name="Korobov V."/>
            <person name="Kuzmina L."/>
            <person name="Melentiev A."/>
            <person name="Milman P."/>
            <person name="Ryabova A."/>
            <person name="Stupak E."/>
            <person name="Yasakov T."/>
            <person name="Zharikova N."/>
            <person name="Zhurenko E."/>
        </authorList>
    </citation>
    <scope>NUCLEOTIDE SEQUENCE</scope>
    <source>
        <strain evidence="2">IB-739</strain>
    </source>
</reference>
<dbReference type="RefSeq" id="WP_164827676.1">
    <property type="nucleotide sequence ID" value="NZ_JAUMKJ010000036.1"/>
</dbReference>
<comment type="caution">
    <text evidence="2">The sequence shown here is derived from an EMBL/GenBank/DDBJ whole genome shotgun (WGS) entry which is preliminary data.</text>
</comment>
<name>A0ABT8VGM0_9BACL</name>
<keyword evidence="1" id="KW-0472">Membrane</keyword>
<evidence type="ECO:0000313" key="3">
    <source>
        <dbReference type="Proteomes" id="UP001168883"/>
    </source>
</evidence>
<feature type="transmembrane region" description="Helical" evidence="1">
    <location>
        <begin position="33"/>
        <end position="53"/>
    </location>
</feature>
<keyword evidence="1" id="KW-0812">Transmembrane</keyword>
<keyword evidence="1" id="KW-1133">Transmembrane helix</keyword>
<evidence type="ECO:0000313" key="2">
    <source>
        <dbReference type="EMBL" id="MDO3680134.1"/>
    </source>
</evidence>
<organism evidence="2 3">
    <name type="scientific">Paenibacillus ehimensis</name>
    <dbReference type="NCBI Taxonomy" id="79264"/>
    <lineage>
        <taxon>Bacteria</taxon>
        <taxon>Bacillati</taxon>
        <taxon>Bacillota</taxon>
        <taxon>Bacilli</taxon>
        <taxon>Bacillales</taxon>
        <taxon>Paenibacillaceae</taxon>
        <taxon>Paenibacillus</taxon>
    </lineage>
</organism>
<feature type="transmembrane region" description="Helical" evidence="1">
    <location>
        <begin position="7"/>
        <end position="27"/>
    </location>
</feature>
<proteinExistence type="predicted"/>
<gene>
    <name evidence="2" type="ORF">Q3C12_24280</name>
</gene>
<accession>A0ABT8VGM0</accession>
<dbReference type="EMBL" id="JAUMKJ010000036">
    <property type="protein sequence ID" value="MDO3680134.1"/>
    <property type="molecule type" value="Genomic_DNA"/>
</dbReference>